<dbReference type="SUPFAM" id="SSF53383">
    <property type="entry name" value="PLP-dependent transferases"/>
    <property type="match status" value="1"/>
</dbReference>
<dbReference type="PANTHER" id="PTHR30244">
    <property type="entry name" value="TRANSAMINASE"/>
    <property type="match status" value="1"/>
</dbReference>
<gene>
    <name evidence="4" type="ORF">BBW65_00835</name>
</gene>
<dbReference type="InterPro" id="IPR015424">
    <property type="entry name" value="PyrdxlP-dep_Trfase"/>
</dbReference>
<evidence type="ECO:0000256" key="1">
    <source>
        <dbReference type="PIRSR" id="PIRSR000390-1"/>
    </source>
</evidence>
<dbReference type="InterPro" id="IPR015421">
    <property type="entry name" value="PyrdxlP-dep_Trfase_major"/>
</dbReference>
<dbReference type="GO" id="GO:0008483">
    <property type="term" value="F:transaminase activity"/>
    <property type="evidence" value="ECO:0007669"/>
    <property type="project" value="UniProtKB-KW"/>
</dbReference>
<name>A0A1B1U3U4_9HELI</name>
<dbReference type="PIRSF" id="PIRSF000390">
    <property type="entry name" value="PLP_StrS"/>
    <property type="match status" value="1"/>
</dbReference>
<keyword evidence="4" id="KW-0032">Aminotransferase</keyword>
<dbReference type="GO" id="GO:0000271">
    <property type="term" value="P:polysaccharide biosynthetic process"/>
    <property type="evidence" value="ECO:0007669"/>
    <property type="project" value="TreeGrafter"/>
</dbReference>
<evidence type="ECO:0000313" key="5">
    <source>
        <dbReference type="Proteomes" id="UP000092884"/>
    </source>
</evidence>
<dbReference type="Proteomes" id="UP000092884">
    <property type="component" value="Chromosome"/>
</dbReference>
<organism evidence="4 5">
    <name type="scientific">Helicobacter enhydrae</name>
    <dbReference type="NCBI Taxonomy" id="222136"/>
    <lineage>
        <taxon>Bacteria</taxon>
        <taxon>Pseudomonadati</taxon>
        <taxon>Campylobacterota</taxon>
        <taxon>Epsilonproteobacteria</taxon>
        <taxon>Campylobacterales</taxon>
        <taxon>Helicobacteraceae</taxon>
        <taxon>Helicobacter</taxon>
    </lineage>
</organism>
<dbReference type="InterPro" id="IPR000653">
    <property type="entry name" value="DegT/StrS_aminotransferase"/>
</dbReference>
<keyword evidence="2 3" id="KW-0663">Pyridoxal phosphate</keyword>
<keyword evidence="5" id="KW-1185">Reference proteome</keyword>
<dbReference type="AlphaFoldDB" id="A0A1B1U3U4"/>
<dbReference type="InterPro" id="IPR015422">
    <property type="entry name" value="PyrdxlP-dep_Trfase_small"/>
</dbReference>
<dbReference type="Gene3D" id="3.40.640.10">
    <property type="entry name" value="Type I PLP-dependent aspartate aminotransferase-like (Major domain)"/>
    <property type="match status" value="1"/>
</dbReference>
<protein>
    <submittedName>
        <fullName evidence="4">Aminotransferase DegT</fullName>
    </submittedName>
</protein>
<evidence type="ECO:0000256" key="3">
    <source>
        <dbReference type="RuleBase" id="RU004508"/>
    </source>
</evidence>
<dbReference type="OrthoDB" id="9766188at2"/>
<dbReference type="STRING" id="222136.BBW65_00835"/>
<feature type="modified residue" description="N6-(pyridoxal phosphate)lysine" evidence="2">
    <location>
        <position position="186"/>
    </location>
</feature>
<proteinExistence type="inferred from homology"/>
<dbReference type="RefSeq" id="WP_066338456.1">
    <property type="nucleotide sequence ID" value="NZ_CP016503.1"/>
</dbReference>
<feature type="active site" description="Proton acceptor" evidence="1">
    <location>
        <position position="186"/>
    </location>
</feature>
<dbReference type="PANTHER" id="PTHR30244:SF42">
    <property type="entry name" value="UDP-2-ACETAMIDO-2-DEOXY-3-OXO-D-GLUCURONATE AMINOTRANSFERASE"/>
    <property type="match status" value="1"/>
</dbReference>
<comment type="similarity">
    <text evidence="3">Belongs to the DegT/DnrJ/EryC1 family.</text>
</comment>
<dbReference type="GO" id="GO:0030170">
    <property type="term" value="F:pyridoxal phosphate binding"/>
    <property type="evidence" value="ECO:0007669"/>
    <property type="project" value="TreeGrafter"/>
</dbReference>
<dbReference type="CDD" id="cd00616">
    <property type="entry name" value="AHBA_syn"/>
    <property type="match status" value="1"/>
</dbReference>
<dbReference type="Gene3D" id="3.90.1150.10">
    <property type="entry name" value="Aspartate Aminotransferase, domain 1"/>
    <property type="match status" value="1"/>
</dbReference>
<evidence type="ECO:0000313" key="4">
    <source>
        <dbReference type="EMBL" id="ANV97447.1"/>
    </source>
</evidence>
<keyword evidence="4" id="KW-0808">Transferase</keyword>
<accession>A0A1B1U3U4</accession>
<dbReference type="KEGG" id="het:BBW65_00835"/>
<dbReference type="EMBL" id="CP016503">
    <property type="protein sequence ID" value="ANV97447.1"/>
    <property type="molecule type" value="Genomic_DNA"/>
</dbReference>
<sequence length="371" mass="41150">MKIDFANLQRQYQAYKAQIDLEINQVLQNSSYIMGESVGRLENALREYTQAHYAIACSSGTDALVLILMALGISRDDEVITTPFSFFATSEAIALVGAKPVFVDIDTRTYNLDVSLVPPAITPKTKAILAVSLYGQPCDMEALAKIACEHHLALIEDAAQSFGGSLGDRKSCNLSPFASTSFFPSKPLGCYGDGGAVFLRDEAIAHKVVSLLQHGQAGRYKHRYLGMNARMDSIQAGVLCAKLKYLDIEIRRRNEIAGRYSEGLENAVLPYVANGYLSAFGQYSVLVENRDRYIEHLKLCGIPTAVHYPTPLHLQEAFGYLGYQEGDFPVSERIAKRILSLPMNAFLEDREIDYIIQAFNQKTIINQVNTR</sequence>
<dbReference type="Pfam" id="PF01041">
    <property type="entry name" value="DegT_DnrJ_EryC1"/>
    <property type="match status" value="1"/>
</dbReference>
<evidence type="ECO:0000256" key="2">
    <source>
        <dbReference type="PIRSR" id="PIRSR000390-2"/>
    </source>
</evidence>
<reference evidence="5" key="1">
    <citation type="submission" date="2016-07" db="EMBL/GenBank/DDBJ databases">
        <authorList>
            <person name="Florea S."/>
            <person name="Webb J.S."/>
            <person name="Jaromczyk J."/>
            <person name="Schardl C.L."/>
        </authorList>
    </citation>
    <scope>NUCLEOTIDE SEQUENCE [LARGE SCALE GENOMIC DNA]</scope>
    <source>
        <strain evidence="5">MIT 01-6242</strain>
    </source>
</reference>